<sequence length="358" mass="41371">MYKCEENLFEVKDNELLFQETCEKLKKHPFESPWKHCFPTVEATVTDFVCAVHDLNFQKRNEFKNFGNEYSEISPPSKNILHKEFELKKFWIIAPSMQLSLLKESLMSVQKMPVDEHLNGIEIFNNICFSQVYVVCNALQTAFSNEIIVVAFLNAILKLEKSLSLSIANALIKYIIYPQVFQIKQNSSRTLLAAILKLSETYTKPVIDEIIVPCLNQLSLESLQLETLLKMVKCNLPHEYVSYCIKNILEHAKPIDNTFSVLQNLIERKFHLENNLLENLTQKIESWSLDNKKNVKFTKLVIGILITYGSEVRKTDGKKEDSGKCLTKPQGLVIIEHQVMSEMYKGHLHIKFCTCRCI</sequence>
<dbReference type="PANTHER" id="PTHR32094:SF5">
    <property type="entry name" value="FANCONI ANEMIA GROUP E PROTEIN"/>
    <property type="match status" value="1"/>
</dbReference>
<keyword evidence="3" id="KW-1185">Reference proteome</keyword>
<dbReference type="EMBL" id="CAXIEN010000115">
    <property type="protein sequence ID" value="CAL1278677.1"/>
    <property type="molecule type" value="Genomic_DNA"/>
</dbReference>
<organism evidence="2 3">
    <name type="scientific">Larinioides sclopetarius</name>
    <dbReference type="NCBI Taxonomy" id="280406"/>
    <lineage>
        <taxon>Eukaryota</taxon>
        <taxon>Metazoa</taxon>
        <taxon>Ecdysozoa</taxon>
        <taxon>Arthropoda</taxon>
        <taxon>Chelicerata</taxon>
        <taxon>Arachnida</taxon>
        <taxon>Araneae</taxon>
        <taxon>Araneomorphae</taxon>
        <taxon>Entelegynae</taxon>
        <taxon>Araneoidea</taxon>
        <taxon>Araneidae</taxon>
        <taxon>Larinioides</taxon>
    </lineage>
</organism>
<dbReference type="Pfam" id="PF11510">
    <property type="entry name" value="FA_FANCE"/>
    <property type="match status" value="1"/>
</dbReference>
<evidence type="ECO:0000313" key="2">
    <source>
        <dbReference type="EMBL" id="CAL1278677.1"/>
    </source>
</evidence>
<reference evidence="2 3" key="1">
    <citation type="submission" date="2024-04" db="EMBL/GenBank/DDBJ databases">
        <authorList>
            <person name="Rising A."/>
            <person name="Reimegard J."/>
            <person name="Sonavane S."/>
            <person name="Akerstrom W."/>
            <person name="Nylinder S."/>
            <person name="Hedman E."/>
            <person name="Kallberg Y."/>
        </authorList>
    </citation>
    <scope>NUCLEOTIDE SEQUENCE [LARGE SCALE GENOMIC DNA]</scope>
</reference>
<proteinExistence type="predicted"/>
<protein>
    <recommendedName>
        <fullName evidence="1">Fanconi Anaemia group E protein C-terminal domain-containing protein</fullName>
    </recommendedName>
</protein>
<dbReference type="Proteomes" id="UP001497382">
    <property type="component" value="Unassembled WGS sequence"/>
</dbReference>
<name>A0AAV2A3U0_9ARAC</name>
<accession>A0AAV2A3U0</accession>
<evidence type="ECO:0000313" key="3">
    <source>
        <dbReference type="Proteomes" id="UP001497382"/>
    </source>
</evidence>
<dbReference type="AlphaFoldDB" id="A0AAV2A3U0"/>
<dbReference type="GO" id="GO:0036297">
    <property type="term" value="P:interstrand cross-link repair"/>
    <property type="evidence" value="ECO:0007669"/>
    <property type="project" value="InterPro"/>
</dbReference>
<dbReference type="GO" id="GO:0043240">
    <property type="term" value="C:Fanconi anaemia nuclear complex"/>
    <property type="evidence" value="ECO:0007669"/>
    <property type="project" value="InterPro"/>
</dbReference>
<comment type="caution">
    <text evidence="2">The sequence shown here is derived from an EMBL/GenBank/DDBJ whole genome shotgun (WGS) entry which is preliminary data.</text>
</comment>
<feature type="domain" description="Fanconi Anaemia group E protein C-terminal" evidence="1">
    <location>
        <begin position="121"/>
        <end position="315"/>
    </location>
</feature>
<dbReference type="InterPro" id="IPR039685">
    <property type="entry name" value="FANCE"/>
</dbReference>
<evidence type="ECO:0000259" key="1">
    <source>
        <dbReference type="Pfam" id="PF11510"/>
    </source>
</evidence>
<dbReference type="PANTHER" id="PTHR32094">
    <property type="entry name" value="FANCONI ANEMIA GROUP E PROTEIN"/>
    <property type="match status" value="1"/>
</dbReference>
<dbReference type="Gene3D" id="1.25.40.480">
    <property type="match status" value="1"/>
</dbReference>
<gene>
    <name evidence="2" type="ORF">LARSCL_LOCUS9929</name>
</gene>
<dbReference type="InterPro" id="IPR021025">
    <property type="entry name" value="Fanconi_anaemia_gr_E_prot_C"/>
</dbReference>